<comment type="subcellular location">
    <subcellularLocation>
        <location evidence="1 9">Mitochondrion inner membrane</location>
        <topology evidence="1 9">Single-pass membrane protein</topology>
    </subcellularLocation>
</comment>
<evidence type="ECO:0000259" key="11">
    <source>
        <dbReference type="PROSITE" id="PS50132"/>
    </source>
</evidence>
<keyword evidence="8 9" id="KW-0472">Membrane</keyword>
<dbReference type="eggNOG" id="ENOG502QU18">
    <property type="taxonomic scope" value="Eukaryota"/>
</dbReference>
<dbReference type="InterPro" id="IPR044926">
    <property type="entry name" value="RGS_subdomain_2"/>
</dbReference>
<dbReference type="Gene3D" id="1.20.1280.50">
    <property type="match status" value="1"/>
</dbReference>
<dbReference type="SMART" id="SM00315">
    <property type="entry name" value="RGS"/>
    <property type="match status" value="1"/>
</dbReference>
<evidence type="ECO:0000313" key="13">
    <source>
        <dbReference type="Proteomes" id="UP000052978"/>
    </source>
</evidence>
<comment type="pathway">
    <text evidence="2 9">Energy metabolism; oxidative phosphorylation.</text>
</comment>
<dbReference type="CDD" id="cd08727">
    <property type="entry name" value="RGS_RGS22_2"/>
    <property type="match status" value="1"/>
</dbReference>
<dbReference type="Gene3D" id="1.20.1260.10">
    <property type="match status" value="1"/>
</dbReference>
<comment type="subunit">
    <text evidence="9">Component of the cytochrome c oxidase (complex IV, CIV), a multisubunit enzyme composed of 14 subunits. The complex is composed of a catalytic core of 3 subunits MT-CO1, MT-CO2 and MT-CO3, encoded in the mitochondrial DNA, and 11 supernumerary subunits COX4I, COX5A, COX5B, COX6A, COX6B, COX6C, COX7A, COX7B, COX7C, COX8 and NDUFA4, which are encoded in the nuclear genome. The complex exists as a monomer or a dimer and forms supercomplexes (SCs) in the inner mitochondrial membrane with NADH-ubiquinone oxidoreductase (complex I, CI) and ubiquinol-cytochrome c oxidoreductase (cytochrome b-c1 complex, complex III, CIII), resulting in different assemblies (supercomplex SCI(1)III(2)IV(1) and megacomplex MCI(2)III(2)IV(2)).</text>
</comment>
<evidence type="ECO:0000256" key="7">
    <source>
        <dbReference type="ARBA" id="ARBA00023128"/>
    </source>
</evidence>
<evidence type="ECO:0000256" key="3">
    <source>
        <dbReference type="ARBA" id="ARBA00007204"/>
    </source>
</evidence>
<dbReference type="Proteomes" id="UP000052978">
    <property type="component" value="Unassembled WGS sequence"/>
</dbReference>
<dbReference type="GO" id="GO:0001965">
    <property type="term" value="F:G-protein alpha-subunit binding"/>
    <property type="evidence" value="ECO:0007669"/>
    <property type="project" value="InterPro"/>
</dbReference>
<comment type="similarity">
    <text evidence="3 9">Belongs to the cytochrome c oxidase subunit 6c family.</text>
</comment>
<dbReference type="InterPro" id="IPR037169">
    <property type="entry name" value="Cytochrome_c_oxidase_VIc_sf"/>
</dbReference>
<dbReference type="GO" id="GO:0005634">
    <property type="term" value="C:nucleus"/>
    <property type="evidence" value="ECO:0007669"/>
    <property type="project" value="TreeGrafter"/>
</dbReference>
<evidence type="ECO:0000256" key="5">
    <source>
        <dbReference type="ARBA" id="ARBA00022792"/>
    </source>
</evidence>
<dbReference type="UniPathway" id="UPA00705"/>
<protein>
    <recommendedName>
        <fullName evidence="9">Cytochrome c oxidase subunit 6C</fullName>
    </recommendedName>
    <alternativeName>
        <fullName evidence="9">Cytochrome c oxidase polypeptide VIc</fullName>
    </alternativeName>
</protein>
<evidence type="ECO:0000256" key="10">
    <source>
        <dbReference type="SAM" id="MobiDB-lite"/>
    </source>
</evidence>
<evidence type="ECO:0000256" key="9">
    <source>
        <dbReference type="RuleBase" id="RU368096"/>
    </source>
</evidence>
<keyword evidence="5 9" id="KW-0999">Mitochondrion inner membrane</keyword>
<dbReference type="InterPro" id="IPR048075">
    <property type="entry name" value="RGS22_RGS_second"/>
</dbReference>
<keyword evidence="4 9" id="KW-0812">Transmembrane</keyword>
<dbReference type="SUPFAM" id="SSF81415">
    <property type="entry name" value="Mitochondrial cytochrome c oxidase subunit VIc"/>
    <property type="match status" value="1"/>
</dbReference>
<dbReference type="CDD" id="cd22901">
    <property type="entry name" value="CcO_VIc"/>
    <property type="match status" value="1"/>
</dbReference>
<organism evidence="12 13">
    <name type="scientific">Myotis brandtii</name>
    <name type="common">Brandt's bat</name>
    <dbReference type="NCBI Taxonomy" id="109478"/>
    <lineage>
        <taxon>Eukaryota</taxon>
        <taxon>Metazoa</taxon>
        <taxon>Chordata</taxon>
        <taxon>Craniata</taxon>
        <taxon>Vertebrata</taxon>
        <taxon>Euteleostomi</taxon>
        <taxon>Mammalia</taxon>
        <taxon>Eutheria</taxon>
        <taxon>Laurasiatheria</taxon>
        <taxon>Chiroptera</taxon>
        <taxon>Yangochiroptera</taxon>
        <taxon>Vespertilionidae</taxon>
        <taxon>Myotis</taxon>
    </lineage>
</organism>
<keyword evidence="13" id="KW-1185">Reference proteome</keyword>
<dbReference type="PANTHER" id="PTHR46583:SF1">
    <property type="entry name" value="REGULATOR OF G-PROTEIN SIGNALING 22"/>
    <property type="match status" value="1"/>
</dbReference>
<dbReference type="PANTHER" id="PTHR46583">
    <property type="entry name" value="REGULATOR OF G-PROTEIN SIGNALING 22"/>
    <property type="match status" value="1"/>
</dbReference>
<feature type="domain" description="RGS" evidence="11">
    <location>
        <begin position="1311"/>
        <end position="1417"/>
    </location>
</feature>
<dbReference type="EMBL" id="KE164183">
    <property type="protein sequence ID" value="EPQ15816.1"/>
    <property type="molecule type" value="Genomic_DNA"/>
</dbReference>
<dbReference type="GO" id="GO:0006123">
    <property type="term" value="P:mitochondrial electron transport, cytochrome c to oxygen"/>
    <property type="evidence" value="ECO:0007669"/>
    <property type="project" value="UniProtKB-UniRule"/>
</dbReference>
<dbReference type="InterPro" id="IPR034884">
    <property type="entry name" value="Cytochrome_c_oxidase_VIc/VIIs"/>
</dbReference>
<keyword evidence="7 9" id="KW-0496">Mitochondrion</keyword>
<keyword evidence="6 9" id="KW-1133">Transmembrane helix</keyword>
<gene>
    <name evidence="12" type="ORF">D623_10032143</name>
</gene>
<feature type="region of interest" description="Disordered" evidence="10">
    <location>
        <begin position="346"/>
        <end position="369"/>
    </location>
</feature>
<name>S7NEZ6_MYOBR</name>
<dbReference type="InterPro" id="IPR016137">
    <property type="entry name" value="RGS"/>
</dbReference>
<dbReference type="Pfam" id="PF00615">
    <property type="entry name" value="RGS"/>
    <property type="match status" value="3"/>
</dbReference>
<dbReference type="FunFam" id="1.10.167.10:FF:000011">
    <property type="entry name" value="Regulator of G protein signaling 22"/>
    <property type="match status" value="1"/>
</dbReference>
<dbReference type="InterPro" id="IPR036305">
    <property type="entry name" value="RGS_sf"/>
</dbReference>
<evidence type="ECO:0000256" key="4">
    <source>
        <dbReference type="ARBA" id="ARBA00022692"/>
    </source>
</evidence>
<dbReference type="InterPro" id="IPR048074">
    <property type="entry name" value="RGS22_RGS_fourth"/>
</dbReference>
<dbReference type="InterPro" id="IPR012347">
    <property type="entry name" value="Ferritin-like"/>
</dbReference>
<dbReference type="PROSITE" id="PS50132">
    <property type="entry name" value="RGS"/>
    <property type="match status" value="3"/>
</dbReference>
<evidence type="ECO:0000256" key="8">
    <source>
        <dbReference type="ARBA" id="ARBA00023136"/>
    </source>
</evidence>
<feature type="transmembrane region" description="Helical" evidence="9">
    <location>
        <begin position="1651"/>
        <end position="1669"/>
    </location>
</feature>
<evidence type="ECO:0000256" key="1">
    <source>
        <dbReference type="ARBA" id="ARBA00004434"/>
    </source>
</evidence>
<evidence type="ECO:0000313" key="12">
    <source>
        <dbReference type="EMBL" id="EPQ15816.1"/>
    </source>
</evidence>
<dbReference type="Gene3D" id="4.10.93.10">
    <property type="entry name" value="Mitochondrial cytochrome c oxidase subunit VIc/VIIs"/>
    <property type="match status" value="1"/>
</dbReference>
<feature type="region of interest" description="Disordered" evidence="10">
    <location>
        <begin position="823"/>
        <end position="871"/>
    </location>
</feature>
<dbReference type="GO" id="GO:0005743">
    <property type="term" value="C:mitochondrial inner membrane"/>
    <property type="evidence" value="ECO:0007669"/>
    <property type="project" value="UniProtKB-SubCell"/>
</dbReference>
<dbReference type="Pfam" id="PF02937">
    <property type="entry name" value="COX6C"/>
    <property type="match status" value="1"/>
</dbReference>
<accession>S7NEZ6</accession>
<comment type="function">
    <text evidence="9">Component of the cytochrome c oxidase, the last enzyme in the mitochondrial electron transport chain which drives oxidative phosphorylation. The respiratory chain contains 3 multisubunit complexes succinate dehydrogenase (complex II, CII), ubiquinol-cytochrome c oxidoreductase (cytochrome b-c1 complex, complex III, CIII) and cytochrome c oxidase (complex IV, CIV), that cooperate to transfer electrons derived from NADH and succinate to molecular oxygen, creating an electrochemical gradient over the inner membrane that drives transmembrane transport and the ATP synthase. Cytochrome c oxidase is the component of the respiratory chain that catalyzes the reduction of oxygen to water. Electrons originating from reduced cytochrome c in the intermembrane space (IMS) are transferred via the dinuclear copper A center (CU(A)) of subunit 2 and heme A of subunit 1 to the active site in subunit 1, a binuclear center (BNC) formed by heme A3 and copper B (CU(B)). The BNC reduces molecular oxygen to 2 water molecules using 4 electrons from cytochrome c in the IMS and 4 protons from the mitochondrial matrix.</text>
</comment>
<feature type="domain" description="RGS" evidence="11">
    <location>
        <begin position="1142"/>
        <end position="1266"/>
    </location>
</feature>
<dbReference type="Gene3D" id="1.10.167.10">
    <property type="entry name" value="Regulator of G-protein Signalling 4, domain 2"/>
    <property type="match status" value="3"/>
</dbReference>
<dbReference type="SUPFAM" id="SSF48097">
    <property type="entry name" value="Regulator of G-protein signaling, RGS"/>
    <property type="match status" value="3"/>
</dbReference>
<dbReference type="GO" id="GO:0045277">
    <property type="term" value="C:respiratory chain complex IV"/>
    <property type="evidence" value="ECO:0007669"/>
    <property type="project" value="UniProtKB-UniRule"/>
</dbReference>
<dbReference type="InterPro" id="IPR042651">
    <property type="entry name" value="Rgs22"/>
</dbReference>
<reference evidence="12 13" key="1">
    <citation type="journal article" date="2013" name="Nat. Commun.">
        <title>Genome analysis reveals insights into physiology and longevity of the Brandt's bat Myotis brandtii.</title>
        <authorList>
            <person name="Seim I."/>
            <person name="Fang X."/>
            <person name="Xiong Z."/>
            <person name="Lobanov A.V."/>
            <person name="Huang Z."/>
            <person name="Ma S."/>
            <person name="Feng Y."/>
            <person name="Turanov A.A."/>
            <person name="Zhu Y."/>
            <person name="Lenz T.L."/>
            <person name="Gerashchenko M.V."/>
            <person name="Fan D."/>
            <person name="Hee Yim S."/>
            <person name="Yao X."/>
            <person name="Jordan D."/>
            <person name="Xiong Y."/>
            <person name="Ma Y."/>
            <person name="Lyapunov A.N."/>
            <person name="Chen G."/>
            <person name="Kulakova O.I."/>
            <person name="Sun Y."/>
            <person name="Lee S.G."/>
            <person name="Bronson R.T."/>
            <person name="Moskalev A.A."/>
            <person name="Sunyaev S.R."/>
            <person name="Zhang G."/>
            <person name="Krogh A."/>
            <person name="Wang J."/>
            <person name="Gladyshev V.N."/>
        </authorList>
    </citation>
    <scope>NUCLEOTIDE SEQUENCE [LARGE SCALE GENOMIC DNA]</scope>
</reference>
<feature type="domain" description="RGS" evidence="11">
    <location>
        <begin position="923"/>
        <end position="1029"/>
    </location>
</feature>
<dbReference type="GO" id="GO:0009966">
    <property type="term" value="P:regulation of signal transduction"/>
    <property type="evidence" value="ECO:0007669"/>
    <property type="project" value="InterPro"/>
</dbReference>
<evidence type="ECO:0000256" key="6">
    <source>
        <dbReference type="ARBA" id="ARBA00022989"/>
    </source>
</evidence>
<dbReference type="FunFam" id="1.20.1280.50:FF:000046">
    <property type="entry name" value="F-box protein 43"/>
    <property type="match status" value="1"/>
</dbReference>
<dbReference type="CDD" id="cd08725">
    <property type="entry name" value="RGS_RGS22_4"/>
    <property type="match status" value="1"/>
</dbReference>
<dbReference type="CDD" id="cd22171">
    <property type="entry name" value="F-box_FBXO43"/>
    <property type="match status" value="1"/>
</dbReference>
<sequence length="1707" mass="195607">MSERHSGQVGTGVGNEMDSPTVTIKYTGFKDFSSTSSFQDSGYSELLKSYSVDNTLFLVKQEDDPTINYEFFEPVSPGLTDPLETPTKRKRFIIFRKKSAIPPDFCETPKLGGKRYLRRRRRLDVSFSPLKRNYESENSSIESSISEVLNFEEDIPSSASGSPRQNNFSALVTSTLKTEEATLSPQKLRLNFSQQKTSTVDDSKDDCSLFEDECISPIQGNNFKDSITHDFSDSSPCVNDENTFPKLLGSSSSGTTCETDEDIFVTPISNLVANIKFKAGQRFFPQVRGNISTPEDSGFNSLCLDKSEDSLSDQESSFQELLQKHKGTLKVEDTIRRSRRLGRLRRLSTLREQGSQSETEEESQIIHSESEITPAASSDILESQPSSDSQSEELILGFNNLSNTPALQLVHELFMKNKKRRFQQSGTREFLEDRDEAKIAVLQCVLAGLIGKKMGIEKLDILTELKYRNLKHILAVVLDSLSAESLCSVWSVSRNWREIIVQNKKANQRRRFYLTQLKTDAKQAVLNVQDAATRFQLSNRSALRSVQAQARTPSSQKEQVSTFSPWGEVLTPIASSSIIDSHSKQEEYVREDSLATDNFLVDYFNEFLSLPTFSEAIRFNVNYGVFEVVNNAPQLLEKQLKKILQSQQPRNPIYDVVRKAKNDIKPAQMSDPYKAETININYSVMCLNREQGIQWIKKERLPAFLESDCYFEYRHLEKMKKNYLVSSGDRHLSTEILTKLKLLDGSQWNKEHLINIQTEVVKPLLLYWAPRFCVTHSSAIRKASAELKLWHRRQEKPREDIDPFPQIATLLPLRPKSCIPQISDTEKEESSLVPPPTSPKKPSTASQKPRKGETQRSISPKDSVTEKGSKQMSERYNVIHLTSYTDISECLKPELERRFTYSEEPLVKTMADGALGGSDMENLLQSLYVENRAGFFFTKFCEHSGNELWKNSVYFWFDLQAYHQLFYQETLHPFKVCKQAQLLFATYVAPSATLDIGLQQQKKKEIYMKIQPPFEDLFDTAEEYILLLLLEPWTRMVQLDQLAYKQVKLVEETRQLDSVNFRKLQALYKETVFKKAEVKLVEETRQLDSVNFRKLQALYKETVFKKAEDATSEIGTGIPPHPAATKSTEYWNIVPAEYKNFNFNNLLNNKLEFEHFRQFLEAYSASIDLMCWADIEQFRSIPYKDRKLREAKSIYIKNKYLNKTYFLGPTSPASPYQQDQIMSLCGGWGKTLHEQLDPPVFVEVQKHVLKRIENVWLPLFLASEQFAARQKIKLQLKEATDELLLQKHEEKIGIWKPVESKWISSSSEIIAFRKALLNPVTANQFQRFVALKGDLLENGVLFWQEVQKYKDLCHSHCDESIIHRKVMTIINCFINSSIPPALQIDIPVEQAQKIIEHRKELGPYVFREAQMTIFGVLFKFWPQFCEFRKNLTDEKIMSALERRKEYHRQKKRSTVVEEERFQKTPYPDIENIKLAVPSELSPASTVFGWNRPRNAPSSNLRPPSNLSLGFYFDCGDVALEGSGFFFCDLAEKRCQGAEHLKEAKPCSLKRCQGAEHLKDAKLCSLPGRAEASQGRWAKLRAVEAALALERSLTQALWELQAQVLPKQTLSSLASWRTIFWNVLRPPKETITAMSAGTLPKPQMRGLLAKRLRVHIVGAIIVSLGVAASYKFGVAEPRKKAYADFYRNYDSMKDFEEMRKAGIFQSTK</sequence>
<proteinExistence type="inferred from homology"/>
<dbReference type="FunFam" id="4.10.93.10:FF:000001">
    <property type="entry name" value="Cytochrome c oxidase subunit 6C"/>
    <property type="match status" value="1"/>
</dbReference>
<evidence type="ECO:0000256" key="2">
    <source>
        <dbReference type="ARBA" id="ARBA00004673"/>
    </source>
</evidence>